<dbReference type="Proteomes" id="UP001186974">
    <property type="component" value="Unassembled WGS sequence"/>
</dbReference>
<protein>
    <submittedName>
        <fullName evidence="1">Uncharacterized protein</fullName>
    </submittedName>
</protein>
<proteinExistence type="predicted"/>
<name>A0ACC3D3Q3_9PEZI</name>
<organism evidence="1 2">
    <name type="scientific">Coniosporium uncinatum</name>
    <dbReference type="NCBI Taxonomy" id="93489"/>
    <lineage>
        <taxon>Eukaryota</taxon>
        <taxon>Fungi</taxon>
        <taxon>Dikarya</taxon>
        <taxon>Ascomycota</taxon>
        <taxon>Pezizomycotina</taxon>
        <taxon>Dothideomycetes</taxon>
        <taxon>Dothideomycetes incertae sedis</taxon>
        <taxon>Coniosporium</taxon>
    </lineage>
</organism>
<dbReference type="EMBL" id="JAWDJW010007880">
    <property type="protein sequence ID" value="KAK3061373.1"/>
    <property type="molecule type" value="Genomic_DNA"/>
</dbReference>
<accession>A0ACC3D3Q3</accession>
<sequence>MGKLKKAYTLDASFLSAIEEDPFENLTDVEDLFHKQLGITTTKPERELCRRLAELIGTRAARLSHCGIAAICKKKGYEKCHVGADGSVFNKYPHFKVRGAQALREILDWPKETRRDPIDVRAAEDGSGVGAALIAALTLKRVQEGQTAGIQDPEAILSATKASSTQSKEVEGGK</sequence>
<keyword evidence="2" id="KW-1185">Reference proteome</keyword>
<evidence type="ECO:0000313" key="1">
    <source>
        <dbReference type="EMBL" id="KAK3061373.1"/>
    </source>
</evidence>
<gene>
    <name evidence="1" type="ORF">LTS18_006395</name>
</gene>
<reference evidence="1" key="1">
    <citation type="submission" date="2024-09" db="EMBL/GenBank/DDBJ databases">
        <title>Black Yeasts Isolated from many extreme environments.</title>
        <authorList>
            <person name="Coleine C."/>
            <person name="Stajich J.E."/>
            <person name="Selbmann L."/>
        </authorList>
    </citation>
    <scope>NUCLEOTIDE SEQUENCE</scope>
    <source>
        <strain evidence="1">CCFEE 5737</strain>
    </source>
</reference>
<evidence type="ECO:0000313" key="2">
    <source>
        <dbReference type="Proteomes" id="UP001186974"/>
    </source>
</evidence>
<comment type="caution">
    <text evidence="1">The sequence shown here is derived from an EMBL/GenBank/DDBJ whole genome shotgun (WGS) entry which is preliminary data.</text>
</comment>